<dbReference type="EMBL" id="SMFX01000001">
    <property type="protein sequence ID" value="TCK17726.1"/>
    <property type="molecule type" value="Genomic_DNA"/>
</dbReference>
<evidence type="ECO:0000256" key="4">
    <source>
        <dbReference type="ARBA" id="ARBA00022989"/>
    </source>
</evidence>
<accession>A0A4V2PGQ1</accession>
<dbReference type="CDD" id="cd00158">
    <property type="entry name" value="RHOD"/>
    <property type="match status" value="1"/>
</dbReference>
<dbReference type="GO" id="GO:0005886">
    <property type="term" value="C:plasma membrane"/>
    <property type="evidence" value="ECO:0007669"/>
    <property type="project" value="UniProtKB-SubCell"/>
</dbReference>
<dbReference type="Gene3D" id="3.40.250.10">
    <property type="entry name" value="Rhodanese-like domain"/>
    <property type="match status" value="1"/>
</dbReference>
<feature type="transmembrane region" description="Helical" evidence="6">
    <location>
        <begin position="157"/>
        <end position="177"/>
    </location>
</feature>
<feature type="transmembrane region" description="Helical" evidence="6">
    <location>
        <begin position="81"/>
        <end position="102"/>
    </location>
</feature>
<feature type="transmembrane region" description="Helical" evidence="6">
    <location>
        <begin position="125"/>
        <end position="145"/>
    </location>
</feature>
<comment type="caution">
    <text evidence="8">The sequence shown here is derived from an EMBL/GenBank/DDBJ whole genome shotgun (WGS) entry which is preliminary data.</text>
</comment>
<comment type="subcellular location">
    <subcellularLocation>
        <location evidence="1 6">Cell membrane</location>
        <topology evidence="1 6">Multi-pass membrane protein</topology>
    </subcellularLocation>
</comment>
<evidence type="ECO:0000256" key="3">
    <source>
        <dbReference type="ARBA" id="ARBA00022692"/>
    </source>
</evidence>
<organism evidence="8 9">
    <name type="scientific">Thiogranum longum</name>
    <dbReference type="NCBI Taxonomy" id="1537524"/>
    <lineage>
        <taxon>Bacteria</taxon>
        <taxon>Pseudomonadati</taxon>
        <taxon>Pseudomonadota</taxon>
        <taxon>Gammaproteobacteria</taxon>
        <taxon>Chromatiales</taxon>
        <taxon>Ectothiorhodospiraceae</taxon>
        <taxon>Thiogranum</taxon>
    </lineage>
</organism>
<keyword evidence="9" id="KW-1185">Reference proteome</keyword>
<evidence type="ECO:0000313" key="8">
    <source>
        <dbReference type="EMBL" id="TCK17726.1"/>
    </source>
</evidence>
<dbReference type="InterPro" id="IPR036873">
    <property type="entry name" value="Rhodanese-like_dom_sf"/>
</dbReference>
<evidence type="ECO:0000313" key="9">
    <source>
        <dbReference type="Proteomes" id="UP000295707"/>
    </source>
</evidence>
<dbReference type="InterPro" id="IPR032816">
    <property type="entry name" value="VTT_dom"/>
</dbReference>
<dbReference type="OrthoDB" id="9800167at2"/>
<feature type="domain" description="Rhodanese" evidence="7">
    <location>
        <begin position="230"/>
        <end position="321"/>
    </location>
</feature>
<feature type="transmembrane region" description="Helical" evidence="6">
    <location>
        <begin position="189"/>
        <end position="210"/>
    </location>
</feature>
<name>A0A4V2PGQ1_9GAMM</name>
<dbReference type="Proteomes" id="UP000295707">
    <property type="component" value="Unassembled WGS sequence"/>
</dbReference>
<dbReference type="AlphaFoldDB" id="A0A4V2PGQ1"/>
<dbReference type="PROSITE" id="PS50206">
    <property type="entry name" value="RHODANESE_3"/>
    <property type="match status" value="1"/>
</dbReference>
<evidence type="ECO:0000259" key="7">
    <source>
        <dbReference type="PROSITE" id="PS50206"/>
    </source>
</evidence>
<evidence type="ECO:0000256" key="1">
    <source>
        <dbReference type="ARBA" id="ARBA00004651"/>
    </source>
</evidence>
<keyword evidence="3 6" id="KW-0812">Transmembrane</keyword>
<dbReference type="SUPFAM" id="SSF52821">
    <property type="entry name" value="Rhodanese/Cell cycle control phosphatase"/>
    <property type="match status" value="1"/>
</dbReference>
<dbReference type="Pfam" id="PF09335">
    <property type="entry name" value="VTT_dom"/>
    <property type="match status" value="1"/>
</dbReference>
<dbReference type="InterPro" id="IPR001763">
    <property type="entry name" value="Rhodanese-like_dom"/>
</dbReference>
<evidence type="ECO:0000256" key="2">
    <source>
        <dbReference type="ARBA" id="ARBA00022475"/>
    </source>
</evidence>
<feature type="transmembrane region" description="Helical" evidence="6">
    <location>
        <begin position="50"/>
        <end position="74"/>
    </location>
</feature>
<keyword evidence="4 6" id="KW-1133">Transmembrane helix</keyword>
<sequence length="321" mass="34583">MNNNHLMRIALFVGLVAAITLAVIYRDRFDGAALEAWVHDAGPVAPLLFMLAYALAAVLFLPGSVLTLAGGALFGPVLGTVYNLAGATLGATLAFLIARYLASDWVAEKAGGRVKQLINGVEGEGWRFVAFVRLVPLFPFNLLNYALGLTRLRLSHYILATAVFMLPAAVAFTYLGYAGREAVAGGEGMIQKGLMALALLAVVAFLPRLIASLRSGPMIDTETFKQMRDTRKDLLVLDVRTAGDFVGEQGHIEGAVNIPVEELEQRMDELGDYLERPVAIVCRTDKRSAKAELLLAEEGFADVHVVRGGMTKWIDAGLPVV</sequence>
<comment type="similarity">
    <text evidence="6">Belongs to the TVP38/TMEM64 family.</text>
</comment>
<reference evidence="8 9" key="1">
    <citation type="submission" date="2019-03" db="EMBL/GenBank/DDBJ databases">
        <title>Genomic Encyclopedia of Type Strains, Phase IV (KMG-IV): sequencing the most valuable type-strain genomes for metagenomic binning, comparative biology and taxonomic classification.</title>
        <authorList>
            <person name="Goeker M."/>
        </authorList>
    </citation>
    <scope>NUCLEOTIDE SEQUENCE [LARGE SCALE GENOMIC DNA]</scope>
    <source>
        <strain evidence="8 9">DSM 19610</strain>
    </source>
</reference>
<evidence type="ECO:0000256" key="6">
    <source>
        <dbReference type="RuleBase" id="RU366058"/>
    </source>
</evidence>
<gene>
    <name evidence="8" type="ORF">DFR30_0968</name>
</gene>
<keyword evidence="2 6" id="KW-1003">Cell membrane</keyword>
<dbReference type="Pfam" id="PF00581">
    <property type="entry name" value="Rhodanese"/>
    <property type="match status" value="1"/>
</dbReference>
<dbReference type="SMART" id="SM00450">
    <property type="entry name" value="RHOD"/>
    <property type="match status" value="1"/>
</dbReference>
<protein>
    <recommendedName>
        <fullName evidence="6">TVP38/TMEM64 family membrane protein</fullName>
    </recommendedName>
</protein>
<dbReference type="PANTHER" id="PTHR12677">
    <property type="entry name" value="GOLGI APPARATUS MEMBRANE PROTEIN TVP38-RELATED"/>
    <property type="match status" value="1"/>
</dbReference>
<keyword evidence="5 6" id="KW-0472">Membrane</keyword>
<dbReference type="InterPro" id="IPR015414">
    <property type="entry name" value="TMEM64"/>
</dbReference>
<evidence type="ECO:0000256" key="5">
    <source>
        <dbReference type="ARBA" id="ARBA00023136"/>
    </source>
</evidence>
<proteinExistence type="inferred from homology"/>
<dbReference type="PANTHER" id="PTHR12677:SF59">
    <property type="entry name" value="GOLGI APPARATUS MEMBRANE PROTEIN TVP38-RELATED"/>
    <property type="match status" value="1"/>
</dbReference>
<dbReference type="RefSeq" id="WP_132971579.1">
    <property type="nucleotide sequence ID" value="NZ_SMFX01000001.1"/>
</dbReference>